<reference evidence="1" key="1">
    <citation type="journal article" date="2019" name="bioRxiv">
        <title>The Genome of the Zebra Mussel, Dreissena polymorpha: A Resource for Invasive Species Research.</title>
        <authorList>
            <person name="McCartney M.A."/>
            <person name="Auch B."/>
            <person name="Kono T."/>
            <person name="Mallez S."/>
            <person name="Zhang Y."/>
            <person name="Obille A."/>
            <person name="Becker A."/>
            <person name="Abrahante J.E."/>
            <person name="Garbe J."/>
            <person name="Badalamenti J.P."/>
            <person name="Herman A."/>
            <person name="Mangelson H."/>
            <person name="Liachko I."/>
            <person name="Sullivan S."/>
            <person name="Sone E.D."/>
            <person name="Koren S."/>
            <person name="Silverstein K.A.T."/>
            <person name="Beckman K.B."/>
            <person name="Gohl D.M."/>
        </authorList>
    </citation>
    <scope>NUCLEOTIDE SEQUENCE</scope>
    <source>
        <strain evidence="1">Duluth1</strain>
        <tissue evidence="1">Whole animal</tissue>
    </source>
</reference>
<name>A0A9D4JS60_DREPO</name>
<gene>
    <name evidence="1" type="ORF">DPMN_122613</name>
</gene>
<evidence type="ECO:0000313" key="2">
    <source>
        <dbReference type="Proteomes" id="UP000828390"/>
    </source>
</evidence>
<dbReference type="Proteomes" id="UP000828390">
    <property type="component" value="Unassembled WGS sequence"/>
</dbReference>
<dbReference type="EMBL" id="JAIWYP010000005">
    <property type="protein sequence ID" value="KAH3820864.1"/>
    <property type="molecule type" value="Genomic_DNA"/>
</dbReference>
<dbReference type="AlphaFoldDB" id="A0A9D4JS60"/>
<sequence length="79" mass="9080">MTGRAQLQFYVIVPLLLREAKLVAIQLQLVSEDAVTRYRANKYNALDGKIIQCWNKYDARDMKTSAFLKIIGKIYGDKV</sequence>
<reference evidence="1" key="2">
    <citation type="submission" date="2020-11" db="EMBL/GenBank/DDBJ databases">
        <authorList>
            <person name="McCartney M.A."/>
            <person name="Auch B."/>
            <person name="Kono T."/>
            <person name="Mallez S."/>
            <person name="Becker A."/>
            <person name="Gohl D.M."/>
            <person name="Silverstein K.A.T."/>
            <person name="Koren S."/>
            <person name="Bechman K.B."/>
            <person name="Herman A."/>
            <person name="Abrahante J.E."/>
            <person name="Garbe J."/>
        </authorList>
    </citation>
    <scope>NUCLEOTIDE SEQUENCE</scope>
    <source>
        <strain evidence="1">Duluth1</strain>
        <tissue evidence="1">Whole animal</tissue>
    </source>
</reference>
<evidence type="ECO:0000313" key="1">
    <source>
        <dbReference type="EMBL" id="KAH3820864.1"/>
    </source>
</evidence>
<keyword evidence="2" id="KW-1185">Reference proteome</keyword>
<protein>
    <submittedName>
        <fullName evidence="1">Uncharacterized protein</fullName>
    </submittedName>
</protein>
<proteinExistence type="predicted"/>
<comment type="caution">
    <text evidence="1">The sequence shown here is derived from an EMBL/GenBank/DDBJ whole genome shotgun (WGS) entry which is preliminary data.</text>
</comment>
<organism evidence="1 2">
    <name type="scientific">Dreissena polymorpha</name>
    <name type="common">Zebra mussel</name>
    <name type="synonym">Mytilus polymorpha</name>
    <dbReference type="NCBI Taxonomy" id="45954"/>
    <lineage>
        <taxon>Eukaryota</taxon>
        <taxon>Metazoa</taxon>
        <taxon>Spiralia</taxon>
        <taxon>Lophotrochozoa</taxon>
        <taxon>Mollusca</taxon>
        <taxon>Bivalvia</taxon>
        <taxon>Autobranchia</taxon>
        <taxon>Heteroconchia</taxon>
        <taxon>Euheterodonta</taxon>
        <taxon>Imparidentia</taxon>
        <taxon>Neoheterodontei</taxon>
        <taxon>Myida</taxon>
        <taxon>Dreissenoidea</taxon>
        <taxon>Dreissenidae</taxon>
        <taxon>Dreissena</taxon>
    </lineage>
</organism>
<accession>A0A9D4JS60</accession>